<dbReference type="FunFam" id="1.10.238.10:FF:000178">
    <property type="entry name" value="Calmodulin-2 A"/>
    <property type="match status" value="1"/>
</dbReference>
<evidence type="ECO:0000259" key="2">
    <source>
        <dbReference type="PROSITE" id="PS50222"/>
    </source>
</evidence>
<proteinExistence type="predicted"/>
<dbReference type="OrthoDB" id="429467at2759"/>
<name>A0A875RTT7_EENNA</name>
<keyword evidence="4" id="KW-1185">Reference proteome</keyword>
<dbReference type="EMBL" id="CP064812">
    <property type="protein sequence ID" value="QPG73837.1"/>
    <property type="molecule type" value="Genomic_DNA"/>
</dbReference>
<sequence>MTKSKTRSKSKQTDVLNQLTKDQLRNYKSLFNLIDQDHDGKISSKNLKSTIVNLGIEGLEDDSIVKMLSNKDSTSSLNLNDFLRLMGSKFAEFSEASDLQEAFKVFGGDQINATKLRATLMDVGKTNRDNGIESEEIDSVLGDFTKENKITGEKIFMADKFIDAVVN</sequence>
<gene>
    <name evidence="3" type="ORF">FOA43_001152</name>
</gene>
<organism evidence="3 4">
    <name type="scientific">Eeniella nana</name>
    <name type="common">Yeast</name>
    <name type="synonym">Brettanomyces nanus</name>
    <dbReference type="NCBI Taxonomy" id="13502"/>
    <lineage>
        <taxon>Eukaryota</taxon>
        <taxon>Fungi</taxon>
        <taxon>Dikarya</taxon>
        <taxon>Ascomycota</taxon>
        <taxon>Saccharomycotina</taxon>
        <taxon>Pichiomycetes</taxon>
        <taxon>Pichiales</taxon>
        <taxon>Pichiaceae</taxon>
        <taxon>Brettanomyces</taxon>
    </lineage>
</organism>
<dbReference type="GeneID" id="62194553"/>
<dbReference type="SUPFAM" id="SSF47473">
    <property type="entry name" value="EF-hand"/>
    <property type="match status" value="1"/>
</dbReference>
<accession>A0A875RTT7</accession>
<dbReference type="InterPro" id="IPR050403">
    <property type="entry name" value="Myosin_RLC"/>
</dbReference>
<dbReference type="GO" id="GO:0005509">
    <property type="term" value="F:calcium ion binding"/>
    <property type="evidence" value="ECO:0007669"/>
    <property type="project" value="InterPro"/>
</dbReference>
<evidence type="ECO:0000313" key="4">
    <source>
        <dbReference type="Proteomes" id="UP000662931"/>
    </source>
</evidence>
<dbReference type="Proteomes" id="UP000662931">
    <property type="component" value="Chromosome 1"/>
</dbReference>
<protein>
    <recommendedName>
        <fullName evidence="2">EF-hand domain-containing protein</fullName>
    </recommendedName>
</protein>
<evidence type="ECO:0000313" key="3">
    <source>
        <dbReference type="EMBL" id="QPG73837.1"/>
    </source>
</evidence>
<dbReference type="GO" id="GO:0043226">
    <property type="term" value="C:organelle"/>
    <property type="evidence" value="ECO:0007669"/>
    <property type="project" value="UniProtKB-ARBA"/>
</dbReference>
<reference evidence="3" key="1">
    <citation type="submission" date="2020-10" db="EMBL/GenBank/DDBJ databases">
        <authorList>
            <person name="Roach M.J.R."/>
        </authorList>
    </citation>
    <scope>NUCLEOTIDE SEQUENCE</scope>
    <source>
        <strain evidence="3">CBS 1945</strain>
    </source>
</reference>
<dbReference type="RefSeq" id="XP_038777402.1">
    <property type="nucleotide sequence ID" value="XM_038921474.1"/>
</dbReference>
<keyword evidence="1" id="KW-0677">Repeat</keyword>
<dbReference type="Gene3D" id="1.10.238.10">
    <property type="entry name" value="EF-hand"/>
    <property type="match status" value="1"/>
</dbReference>
<dbReference type="AlphaFoldDB" id="A0A875RTT7"/>
<dbReference type="PROSITE" id="PS50222">
    <property type="entry name" value="EF_HAND_2"/>
    <property type="match status" value="1"/>
</dbReference>
<dbReference type="InterPro" id="IPR002048">
    <property type="entry name" value="EF_hand_dom"/>
</dbReference>
<dbReference type="PANTHER" id="PTHR23049">
    <property type="entry name" value="MYOSIN REGULATORY LIGHT CHAIN 2"/>
    <property type="match status" value="1"/>
</dbReference>
<evidence type="ECO:0000256" key="1">
    <source>
        <dbReference type="ARBA" id="ARBA00022737"/>
    </source>
</evidence>
<dbReference type="KEGG" id="bnn:FOA43_001152"/>
<feature type="domain" description="EF-hand" evidence="2">
    <location>
        <begin position="22"/>
        <end position="57"/>
    </location>
</feature>
<dbReference type="InterPro" id="IPR011992">
    <property type="entry name" value="EF-hand-dom_pair"/>
</dbReference>